<dbReference type="AlphaFoldDB" id="X1AVU9"/>
<dbReference type="EMBL" id="BART01001180">
    <property type="protein sequence ID" value="GAG63921.1"/>
    <property type="molecule type" value="Genomic_DNA"/>
</dbReference>
<gene>
    <name evidence="1" type="ORF">S01H4_04414</name>
</gene>
<comment type="caution">
    <text evidence="1">The sequence shown here is derived from an EMBL/GenBank/DDBJ whole genome shotgun (WGS) entry which is preliminary data.</text>
</comment>
<name>X1AVU9_9ZZZZ</name>
<sequence length="49" mass="5999">QLRMFVLGNIVMWYYLVPMSRLEKFYYAVCHPKRKWRKGGPSTLSRFED</sequence>
<reference evidence="1" key="1">
    <citation type="journal article" date="2014" name="Front. Microbiol.">
        <title>High frequency of phylogenetically diverse reductive dehalogenase-homologous genes in deep subseafloor sedimentary metagenomes.</title>
        <authorList>
            <person name="Kawai M."/>
            <person name="Futagami T."/>
            <person name="Toyoda A."/>
            <person name="Takaki Y."/>
            <person name="Nishi S."/>
            <person name="Hori S."/>
            <person name="Arai W."/>
            <person name="Tsubouchi T."/>
            <person name="Morono Y."/>
            <person name="Uchiyama I."/>
            <person name="Ito T."/>
            <person name="Fujiyama A."/>
            <person name="Inagaki F."/>
            <person name="Takami H."/>
        </authorList>
    </citation>
    <scope>NUCLEOTIDE SEQUENCE</scope>
    <source>
        <strain evidence="1">Expedition CK06-06</strain>
    </source>
</reference>
<feature type="non-terminal residue" evidence="1">
    <location>
        <position position="1"/>
    </location>
</feature>
<protein>
    <submittedName>
        <fullName evidence="1">Uncharacterized protein</fullName>
    </submittedName>
</protein>
<evidence type="ECO:0000313" key="1">
    <source>
        <dbReference type="EMBL" id="GAG63921.1"/>
    </source>
</evidence>
<organism evidence="1">
    <name type="scientific">marine sediment metagenome</name>
    <dbReference type="NCBI Taxonomy" id="412755"/>
    <lineage>
        <taxon>unclassified sequences</taxon>
        <taxon>metagenomes</taxon>
        <taxon>ecological metagenomes</taxon>
    </lineage>
</organism>
<proteinExistence type="predicted"/>
<accession>X1AVU9</accession>